<evidence type="ECO:0000256" key="1">
    <source>
        <dbReference type="ARBA" id="ARBA00005254"/>
    </source>
</evidence>
<dbReference type="SUPFAM" id="SSF52096">
    <property type="entry name" value="ClpP/crotonase"/>
    <property type="match status" value="1"/>
</dbReference>
<dbReference type="Proteomes" id="UP000324308">
    <property type="component" value="Chromosome"/>
</dbReference>
<dbReference type="InterPro" id="IPR029045">
    <property type="entry name" value="ClpP/crotonase-like_dom_sf"/>
</dbReference>
<keyword evidence="4" id="KW-1185">Reference proteome</keyword>
<dbReference type="InterPro" id="IPR051683">
    <property type="entry name" value="Enoyl-CoA_Hydratase/Isomerase"/>
</dbReference>
<dbReference type="RefSeq" id="WP_150155655.1">
    <property type="nucleotide sequence ID" value="NZ_CP043959.1"/>
</dbReference>
<dbReference type="CDD" id="cd06558">
    <property type="entry name" value="crotonase-like"/>
    <property type="match status" value="1"/>
</dbReference>
<dbReference type="InterPro" id="IPR018376">
    <property type="entry name" value="Enoyl-CoA_hyd/isom_CS"/>
</dbReference>
<dbReference type="PROSITE" id="PS00166">
    <property type="entry name" value="ENOYL_COA_HYDRATASE"/>
    <property type="match status" value="1"/>
</dbReference>
<evidence type="ECO:0000313" key="4">
    <source>
        <dbReference type="Proteomes" id="UP000324308"/>
    </source>
</evidence>
<gene>
    <name evidence="3" type="ORF">F3L20_20835</name>
</gene>
<protein>
    <submittedName>
        <fullName evidence="3">Enoyl-CoA hydratase/isomerase family protein</fullName>
    </submittedName>
</protein>
<dbReference type="PANTHER" id="PTHR42964:SF1">
    <property type="entry name" value="POLYKETIDE BIOSYNTHESIS ENOYL-COA HYDRATASE PKSH-RELATED"/>
    <property type="match status" value="1"/>
</dbReference>
<dbReference type="PANTHER" id="PTHR42964">
    <property type="entry name" value="ENOYL-COA HYDRATASE"/>
    <property type="match status" value="1"/>
</dbReference>
<dbReference type="EMBL" id="CP043959">
    <property type="protein sequence ID" value="QER87955.1"/>
    <property type="molecule type" value="Genomic_DNA"/>
</dbReference>
<dbReference type="Pfam" id="PF00378">
    <property type="entry name" value="ECH_1"/>
    <property type="match status" value="1"/>
</dbReference>
<proteinExistence type="inferred from homology"/>
<reference evidence="3 4" key="1">
    <citation type="submission" date="2019-09" db="EMBL/GenBank/DDBJ databases">
        <title>Draft genome sequence of the Ebosin-producing strain Streptomyces sp. 139.</title>
        <authorList>
            <person name="Ai L."/>
            <person name="Geng M."/>
            <person name="Ma M."/>
            <person name="Bai L."/>
        </authorList>
    </citation>
    <scope>NUCLEOTIDE SEQUENCE [LARGE SCALE GENOMIC DNA]</scope>
    <source>
        <strain evidence="3 4">139</strain>
    </source>
</reference>
<accession>A0ABX5ZUR6</accession>
<evidence type="ECO:0000256" key="2">
    <source>
        <dbReference type="RuleBase" id="RU003707"/>
    </source>
</evidence>
<organism evidence="3 4">
    <name type="scientific">Streptomyces tendae</name>
    <dbReference type="NCBI Taxonomy" id="1932"/>
    <lineage>
        <taxon>Bacteria</taxon>
        <taxon>Bacillati</taxon>
        <taxon>Actinomycetota</taxon>
        <taxon>Actinomycetes</taxon>
        <taxon>Kitasatosporales</taxon>
        <taxon>Streptomycetaceae</taxon>
        <taxon>Streptomyces</taxon>
    </lineage>
</organism>
<comment type="similarity">
    <text evidence="1 2">Belongs to the enoyl-CoA hydratase/isomerase family.</text>
</comment>
<dbReference type="Gene3D" id="3.90.226.10">
    <property type="entry name" value="2-enoyl-CoA Hydratase, Chain A, domain 1"/>
    <property type="match status" value="1"/>
</dbReference>
<evidence type="ECO:0000313" key="3">
    <source>
        <dbReference type="EMBL" id="QER87955.1"/>
    </source>
</evidence>
<sequence length="260" mass="27720">MTAQPFTELPADRVLKTVRTYRQGPVLTVELNVPEEGNAVGDAMLDDLLTVLDDQDPDVRVLVLAAAGEEFCLGGDRREFPRHLDDDPTGGGIRVSGTKALRVCEALTTHPAVTVARVQGRAVGAGVGLLLACDLRVGVDTATFRLPELALGVPPAWGGLLPRLISEVGVARVRELILTARVFDAQEALALSVLHKVVPAEELDAAVMAWARPVVRRPAPAVRVTKAMLNSLAAPTRLADVSLFDPELLSAVLTQQRAAR</sequence>
<name>A0ABX5ZUR6_STRTE</name>
<dbReference type="InterPro" id="IPR001753">
    <property type="entry name" value="Enoyl-CoA_hydra/iso"/>
</dbReference>